<keyword evidence="2" id="KW-1185">Reference proteome</keyword>
<evidence type="ECO:0000313" key="2">
    <source>
        <dbReference type="Proteomes" id="UP000186922"/>
    </source>
</evidence>
<organism evidence="1 2">
    <name type="scientific">Ramazzottius varieornatus</name>
    <name type="common">Water bear</name>
    <name type="synonym">Tardigrade</name>
    <dbReference type="NCBI Taxonomy" id="947166"/>
    <lineage>
        <taxon>Eukaryota</taxon>
        <taxon>Metazoa</taxon>
        <taxon>Ecdysozoa</taxon>
        <taxon>Tardigrada</taxon>
        <taxon>Eutardigrada</taxon>
        <taxon>Parachela</taxon>
        <taxon>Hypsibioidea</taxon>
        <taxon>Ramazzottiidae</taxon>
        <taxon>Ramazzottius</taxon>
    </lineage>
</organism>
<name>A0A1D1UNI9_RAMVA</name>
<gene>
    <name evidence="1" type="primary">RvY_02459-1</name>
    <name evidence="1" type="synonym">RvY_02459.1</name>
    <name evidence="1" type="ORF">RvY_02459</name>
</gene>
<protein>
    <submittedName>
        <fullName evidence="1">Uncharacterized protein</fullName>
    </submittedName>
</protein>
<evidence type="ECO:0000313" key="1">
    <source>
        <dbReference type="EMBL" id="GAU89975.1"/>
    </source>
</evidence>
<sequence>MNKGGRSEPGPTLAGTTTLEMTAGSVVVRAAEDSLESKCKPAWDADLTAIKSITDLRGKATENCLVNDYVTRGRIRAVFVPCILLRDE</sequence>
<dbReference type="AlphaFoldDB" id="A0A1D1UNI9"/>
<dbReference type="Proteomes" id="UP000186922">
    <property type="component" value="Unassembled WGS sequence"/>
</dbReference>
<accession>A0A1D1UNI9</accession>
<reference evidence="1 2" key="1">
    <citation type="journal article" date="2016" name="Nat. Commun.">
        <title>Extremotolerant tardigrade genome and improved radiotolerance of human cultured cells by tardigrade-unique protein.</title>
        <authorList>
            <person name="Hashimoto T."/>
            <person name="Horikawa D.D."/>
            <person name="Saito Y."/>
            <person name="Kuwahara H."/>
            <person name="Kozuka-Hata H."/>
            <person name="Shin-I T."/>
            <person name="Minakuchi Y."/>
            <person name="Ohishi K."/>
            <person name="Motoyama A."/>
            <person name="Aizu T."/>
            <person name="Enomoto A."/>
            <person name="Kondo K."/>
            <person name="Tanaka S."/>
            <person name="Hara Y."/>
            <person name="Koshikawa S."/>
            <person name="Sagara H."/>
            <person name="Miura T."/>
            <person name="Yokobori S."/>
            <person name="Miyagawa K."/>
            <person name="Suzuki Y."/>
            <person name="Kubo T."/>
            <person name="Oyama M."/>
            <person name="Kohara Y."/>
            <person name="Fujiyama A."/>
            <person name="Arakawa K."/>
            <person name="Katayama T."/>
            <person name="Toyoda A."/>
            <person name="Kunieda T."/>
        </authorList>
    </citation>
    <scope>NUCLEOTIDE SEQUENCE [LARGE SCALE GENOMIC DNA]</scope>
    <source>
        <strain evidence="1 2">YOKOZUNA-1</strain>
    </source>
</reference>
<proteinExistence type="predicted"/>
<dbReference type="EMBL" id="BDGG01000001">
    <property type="protein sequence ID" value="GAU89975.1"/>
    <property type="molecule type" value="Genomic_DNA"/>
</dbReference>
<comment type="caution">
    <text evidence="1">The sequence shown here is derived from an EMBL/GenBank/DDBJ whole genome shotgun (WGS) entry which is preliminary data.</text>
</comment>